<evidence type="ECO:0000313" key="2">
    <source>
        <dbReference type="EMBL" id="SNT04971.1"/>
    </source>
</evidence>
<dbReference type="AlphaFoldDB" id="A0A239JGD9"/>
<evidence type="ECO:0000313" key="3">
    <source>
        <dbReference type="Proteomes" id="UP000198309"/>
    </source>
</evidence>
<dbReference type="RefSeq" id="WP_244160862.1">
    <property type="nucleotide sequence ID" value="NZ_FNEC01000001.1"/>
</dbReference>
<dbReference type="Proteomes" id="UP000199693">
    <property type="component" value="Unassembled WGS sequence"/>
</dbReference>
<dbReference type="EMBL" id="FZPC01000012">
    <property type="protein sequence ID" value="SNT04971.1"/>
    <property type="molecule type" value="Genomic_DNA"/>
</dbReference>
<sequence>MNAVAYRHSSIPSRGNRWRPLGALLLALGMLLGAGSAEAGRELPSGMLVGVVDSASFPVITLKRPKPNLLKQVVSLGLYEKTVSYPVAVSVRIRTENNLFIVNGLMPQLKDKFVALKTGQSGQINQIWVLTEAEAEEYVKRPDTRFPPRATILKDDDTASTQ</sequence>
<evidence type="ECO:0000313" key="1">
    <source>
        <dbReference type="EMBL" id="SDH93595.1"/>
    </source>
</evidence>
<dbReference type="EMBL" id="FNEC01000001">
    <property type="protein sequence ID" value="SDH93595.1"/>
    <property type="molecule type" value="Genomic_DNA"/>
</dbReference>
<accession>A0A239JGD9</accession>
<reference evidence="1 4" key="1">
    <citation type="submission" date="2016-10" db="EMBL/GenBank/DDBJ databases">
        <authorList>
            <person name="de Groot N.N."/>
        </authorList>
    </citation>
    <scope>NUCLEOTIDE SEQUENCE [LARGE SCALE GENOMIC DNA]</scope>
    <source>
        <strain evidence="1 4">CCM 7361</strain>
    </source>
</reference>
<name>A0A239JGD9_9PSED</name>
<reference evidence="2 3" key="2">
    <citation type="submission" date="2017-06" db="EMBL/GenBank/DDBJ databases">
        <authorList>
            <person name="Varghese N."/>
            <person name="Submissions S."/>
        </authorList>
    </citation>
    <scope>NUCLEOTIDE SEQUENCE [LARGE SCALE GENOMIC DNA]</scope>
    <source>
        <strain evidence="2 3">RLD-1</strain>
    </source>
</reference>
<organism evidence="1 4">
    <name type="scientific">Pseudomonas delhiensis</name>
    <dbReference type="NCBI Taxonomy" id="366289"/>
    <lineage>
        <taxon>Bacteria</taxon>
        <taxon>Pseudomonadati</taxon>
        <taxon>Pseudomonadota</taxon>
        <taxon>Gammaproteobacteria</taxon>
        <taxon>Pseudomonadales</taxon>
        <taxon>Pseudomonadaceae</taxon>
        <taxon>Pseudomonas</taxon>
    </lineage>
</organism>
<protein>
    <submittedName>
        <fullName evidence="1">Uncharacterized protein</fullName>
    </submittedName>
</protein>
<keyword evidence="3" id="KW-1185">Reference proteome</keyword>
<evidence type="ECO:0000313" key="4">
    <source>
        <dbReference type="Proteomes" id="UP000199693"/>
    </source>
</evidence>
<dbReference type="Proteomes" id="UP000198309">
    <property type="component" value="Unassembled WGS sequence"/>
</dbReference>
<proteinExistence type="predicted"/>
<gene>
    <name evidence="1" type="ORF">SAMN05216189_100140</name>
    <name evidence="2" type="ORF">SAMN06295949_112136</name>
</gene>